<evidence type="ECO:0000313" key="3">
    <source>
        <dbReference type="Proteomes" id="UP000000702"/>
    </source>
</evidence>
<dbReference type="VEuPathDB" id="TriTrypDB:TcIL3000_0_28360"/>
<reference evidence="2 3" key="2">
    <citation type="journal article" date="2012" name="Proc. Natl. Acad. Sci. U.S.A.">
        <title>Antigenic diversity is generated by distinct evolutionary mechanisms in African trypanosome species.</title>
        <authorList>
            <person name="Jackson A.P."/>
            <person name="Berry A."/>
            <person name="Aslett M."/>
            <person name="Allison H.C."/>
            <person name="Burton P."/>
            <person name="Vavrova-Anderson J."/>
            <person name="Brown R."/>
            <person name="Browne H."/>
            <person name="Corton N."/>
            <person name="Hauser H."/>
            <person name="Gamble J."/>
            <person name="Gilderthorp R."/>
            <person name="Marcello L."/>
            <person name="McQuillan J."/>
            <person name="Otto T.D."/>
            <person name="Quail M.A."/>
            <person name="Sanders M.J."/>
            <person name="van Tonder A."/>
            <person name="Ginger M.L."/>
            <person name="Field M.C."/>
            <person name="Barry J.D."/>
            <person name="Hertz-Fowler C."/>
            <person name="Berriman M."/>
        </authorList>
    </citation>
    <scope>NUCLEOTIDE SEQUENCE [LARGE SCALE GENOMIC DNA]</scope>
    <source>
        <strain evidence="2 3">IL3000</strain>
    </source>
</reference>
<gene>
    <name evidence="2" type="ORF">TCIL3000_0_28360</name>
</gene>
<name>F9W415_TRYCI</name>
<evidence type="ECO:0000313" key="2">
    <source>
        <dbReference type="EMBL" id="CCD11898.1"/>
    </source>
</evidence>
<dbReference type="AlphaFoldDB" id="F9W415"/>
<comment type="caution">
    <text evidence="2">The sequence shown here is derived from an EMBL/GenBank/DDBJ whole genome shotgun (WGS) entry which is preliminary data.</text>
</comment>
<sequence>MEVHTHTTVTNTVGIRRLLHRHKHADSRSLTSHTPSAGHPRNLEWRSGGGGVRTTHPPCLWAWGGAVKINQFKAAAAILSKEKTPAIQSAAAKYGIEISHAGDNSNHNAAILHHIPSTTRSSIIGITPCDIIENDWKGTGNKAGNRGQLRKDNTISPTCSISLNCTMWTE</sequence>
<protein>
    <submittedName>
        <fullName evidence="2">WGS project CAEQ00000000 data, annotated contig 1135</fullName>
    </submittedName>
</protein>
<keyword evidence="3" id="KW-1185">Reference proteome</keyword>
<evidence type="ECO:0000256" key="1">
    <source>
        <dbReference type="SAM" id="MobiDB-lite"/>
    </source>
</evidence>
<dbReference type="EMBL" id="CAEQ01000502">
    <property type="protein sequence ID" value="CCD11898.1"/>
    <property type="molecule type" value="Genomic_DNA"/>
</dbReference>
<proteinExistence type="predicted"/>
<organism evidence="2 3">
    <name type="scientific">Trypanosoma congolense (strain IL3000)</name>
    <dbReference type="NCBI Taxonomy" id="1068625"/>
    <lineage>
        <taxon>Eukaryota</taxon>
        <taxon>Discoba</taxon>
        <taxon>Euglenozoa</taxon>
        <taxon>Kinetoplastea</taxon>
        <taxon>Metakinetoplastina</taxon>
        <taxon>Trypanosomatida</taxon>
        <taxon>Trypanosomatidae</taxon>
        <taxon>Trypanosoma</taxon>
        <taxon>Nannomonas</taxon>
    </lineage>
</organism>
<dbReference type="Proteomes" id="UP000000702">
    <property type="component" value="Unassembled WGS sequence"/>
</dbReference>
<feature type="region of interest" description="Disordered" evidence="1">
    <location>
        <begin position="21"/>
        <end position="50"/>
    </location>
</feature>
<reference evidence="3" key="1">
    <citation type="submission" date="2011-07" db="EMBL/GenBank/DDBJ databases">
        <title>Divergent evolution of antigenic variation in African trypanosomes.</title>
        <authorList>
            <person name="Jackson A.P."/>
            <person name="Berry A."/>
            <person name="Allison H.C."/>
            <person name="Burton P."/>
            <person name="Anderson J."/>
            <person name="Aslett M."/>
            <person name="Brown R."/>
            <person name="Corton N."/>
            <person name="Harris D."/>
            <person name="Hauser H."/>
            <person name="Gamble J."/>
            <person name="Gilderthorp R."/>
            <person name="McQuillan J."/>
            <person name="Quail M.A."/>
            <person name="Sanders M."/>
            <person name="Van Tonder A."/>
            <person name="Ginger M.L."/>
            <person name="Donelson J.E."/>
            <person name="Field M.C."/>
            <person name="Barry J.D."/>
            <person name="Berriman M."/>
            <person name="Hertz-Fowler C."/>
        </authorList>
    </citation>
    <scope>NUCLEOTIDE SEQUENCE [LARGE SCALE GENOMIC DNA]</scope>
    <source>
        <strain evidence="3">IL3000</strain>
    </source>
</reference>
<accession>F9W415</accession>